<dbReference type="Proteomes" id="UP000324222">
    <property type="component" value="Unassembled WGS sequence"/>
</dbReference>
<keyword evidence="3" id="KW-1185">Reference proteome</keyword>
<feature type="region of interest" description="Disordered" evidence="1">
    <location>
        <begin position="18"/>
        <end position="46"/>
    </location>
</feature>
<comment type="caution">
    <text evidence="2">The sequence shown here is derived from an EMBL/GenBank/DDBJ whole genome shotgun (WGS) entry which is preliminary data.</text>
</comment>
<organism evidence="2 3">
    <name type="scientific">Portunus trituberculatus</name>
    <name type="common">Swimming crab</name>
    <name type="synonym">Neptunus trituberculatus</name>
    <dbReference type="NCBI Taxonomy" id="210409"/>
    <lineage>
        <taxon>Eukaryota</taxon>
        <taxon>Metazoa</taxon>
        <taxon>Ecdysozoa</taxon>
        <taxon>Arthropoda</taxon>
        <taxon>Crustacea</taxon>
        <taxon>Multicrustacea</taxon>
        <taxon>Malacostraca</taxon>
        <taxon>Eumalacostraca</taxon>
        <taxon>Eucarida</taxon>
        <taxon>Decapoda</taxon>
        <taxon>Pleocyemata</taxon>
        <taxon>Brachyura</taxon>
        <taxon>Eubrachyura</taxon>
        <taxon>Portunoidea</taxon>
        <taxon>Portunidae</taxon>
        <taxon>Portuninae</taxon>
        <taxon>Portunus</taxon>
    </lineage>
</organism>
<evidence type="ECO:0000313" key="3">
    <source>
        <dbReference type="Proteomes" id="UP000324222"/>
    </source>
</evidence>
<evidence type="ECO:0000256" key="1">
    <source>
        <dbReference type="SAM" id="MobiDB-lite"/>
    </source>
</evidence>
<protein>
    <submittedName>
        <fullName evidence="2">Uncharacterized protein</fullName>
    </submittedName>
</protein>
<dbReference type="AlphaFoldDB" id="A0A5B7F4J7"/>
<reference evidence="2 3" key="1">
    <citation type="submission" date="2019-05" db="EMBL/GenBank/DDBJ databases">
        <title>Another draft genome of Portunus trituberculatus and its Hox gene families provides insights of decapod evolution.</title>
        <authorList>
            <person name="Jeong J.-H."/>
            <person name="Song I."/>
            <person name="Kim S."/>
            <person name="Choi T."/>
            <person name="Kim D."/>
            <person name="Ryu S."/>
            <person name="Kim W."/>
        </authorList>
    </citation>
    <scope>NUCLEOTIDE SEQUENCE [LARGE SCALE GENOMIC DNA]</scope>
    <source>
        <tissue evidence="2">Muscle</tissue>
    </source>
</reference>
<dbReference type="EMBL" id="VSRR010004546">
    <property type="protein sequence ID" value="MPC40013.1"/>
    <property type="molecule type" value="Genomic_DNA"/>
</dbReference>
<accession>A0A5B7F4J7</accession>
<evidence type="ECO:0000313" key="2">
    <source>
        <dbReference type="EMBL" id="MPC40013.1"/>
    </source>
</evidence>
<gene>
    <name evidence="2" type="ORF">E2C01_033568</name>
</gene>
<proteinExistence type="predicted"/>
<name>A0A5B7F4J7_PORTR</name>
<sequence>MSGNVFKAVKGMRVASSPNGVRVTSYPATPVQRRNHRQGRDPRNLHGALGSYREVCVAVAL</sequence>